<dbReference type="PROSITE" id="PS50110">
    <property type="entry name" value="RESPONSE_REGULATORY"/>
    <property type="match status" value="1"/>
</dbReference>
<dbReference type="SUPFAM" id="SSF52172">
    <property type="entry name" value="CheY-like"/>
    <property type="match status" value="1"/>
</dbReference>
<keyword evidence="4" id="KW-1185">Reference proteome</keyword>
<dbReference type="RefSeq" id="WP_163658078.1">
    <property type="nucleotide sequence ID" value="NZ_AP022560.1"/>
</dbReference>
<evidence type="ECO:0000259" key="2">
    <source>
        <dbReference type="PROSITE" id="PS50110"/>
    </source>
</evidence>
<name>A0AAD1H9W6_9MYCO</name>
<dbReference type="GO" id="GO:0000160">
    <property type="term" value="P:phosphorelay signal transduction system"/>
    <property type="evidence" value="ECO:0007669"/>
    <property type="project" value="InterPro"/>
</dbReference>
<evidence type="ECO:0000313" key="4">
    <source>
        <dbReference type="Proteomes" id="UP000466681"/>
    </source>
</evidence>
<keyword evidence="1" id="KW-0597">Phosphoprotein</keyword>
<feature type="modified residue" description="4-aspartylphosphate" evidence="1">
    <location>
        <position position="70"/>
    </location>
</feature>
<evidence type="ECO:0000313" key="3">
    <source>
        <dbReference type="EMBL" id="BBX01582.1"/>
    </source>
</evidence>
<organism evidence="3 4">
    <name type="scientific">Mycolicibacterium moriokaense</name>
    <dbReference type="NCBI Taxonomy" id="39691"/>
    <lineage>
        <taxon>Bacteria</taxon>
        <taxon>Bacillati</taxon>
        <taxon>Actinomycetota</taxon>
        <taxon>Actinomycetes</taxon>
        <taxon>Mycobacteriales</taxon>
        <taxon>Mycobacteriaceae</taxon>
        <taxon>Mycolicibacterium</taxon>
    </lineage>
</organism>
<dbReference type="AlphaFoldDB" id="A0AAD1H9W6"/>
<protein>
    <submittedName>
        <fullName evidence="3">Response regulatory protein</fullName>
    </submittedName>
</protein>
<dbReference type="InterPro" id="IPR011006">
    <property type="entry name" value="CheY-like_superfamily"/>
</dbReference>
<accession>A0AAD1H9W6</accession>
<sequence length="140" mass="15001">MIQEAKSASLFTPLRVLVYSSNADVRTRIQSALGRLPDSAVAPLDFVEAATAAAVLRITATGSIDLAILDGEATPCGGIGLAKQLKDELLQYLPIVVITARPDDAWLACWSRADAVVSHPVDPLELRAEVLPLLRDRMLV</sequence>
<dbReference type="Proteomes" id="UP000466681">
    <property type="component" value="Chromosome"/>
</dbReference>
<dbReference type="EMBL" id="AP022560">
    <property type="protein sequence ID" value="BBX01582.1"/>
    <property type="molecule type" value="Genomic_DNA"/>
</dbReference>
<evidence type="ECO:0000256" key="1">
    <source>
        <dbReference type="PROSITE-ProRule" id="PRU00169"/>
    </source>
</evidence>
<feature type="domain" description="Response regulatory" evidence="2">
    <location>
        <begin position="15"/>
        <end position="134"/>
    </location>
</feature>
<dbReference type="InterPro" id="IPR001789">
    <property type="entry name" value="Sig_transdc_resp-reg_receiver"/>
</dbReference>
<dbReference type="KEGG" id="mmor:MMOR_25180"/>
<dbReference type="SMART" id="SM00448">
    <property type="entry name" value="REC"/>
    <property type="match status" value="1"/>
</dbReference>
<reference evidence="3 4" key="1">
    <citation type="journal article" date="2019" name="Emerg. Microbes Infect.">
        <title>Comprehensive subspecies identification of 175 nontuberculous mycobacteria species based on 7547 genomic profiles.</title>
        <authorList>
            <person name="Matsumoto Y."/>
            <person name="Kinjo T."/>
            <person name="Motooka D."/>
            <person name="Nabeya D."/>
            <person name="Jung N."/>
            <person name="Uechi K."/>
            <person name="Horii T."/>
            <person name="Iida T."/>
            <person name="Fujita J."/>
            <person name="Nakamura S."/>
        </authorList>
    </citation>
    <scope>NUCLEOTIDE SEQUENCE [LARGE SCALE GENOMIC DNA]</scope>
    <source>
        <strain evidence="3 4">JCM 6375</strain>
    </source>
</reference>
<gene>
    <name evidence="3" type="ORF">MMOR_25180</name>
</gene>
<proteinExistence type="predicted"/>
<dbReference type="Gene3D" id="3.40.50.2300">
    <property type="match status" value="1"/>
</dbReference>